<reference evidence="2 3" key="1">
    <citation type="submission" date="2017-11" db="EMBL/GenBank/DDBJ databases">
        <authorList>
            <person name="Kracher B."/>
        </authorList>
    </citation>
    <scope>NUCLEOTIDE SEQUENCE [LARGE SCALE GENOMIC DNA]</scope>
    <source>
        <strain evidence="2 3">RACE1</strain>
    </source>
</reference>
<evidence type="ECO:0000313" key="2">
    <source>
        <dbReference type="EMBL" id="SZF02216.1"/>
    </source>
</evidence>
<name>A0A383UQZ0_BLUHO</name>
<sequence>MKVLNTISACAFTFLLLLGSVMGLYNLKCPSENAFGIIEARESARTAKLENWNESHPLGRDGQKCKANQYTILSPLTRSWMYFLVQVCTTIDNFSVFEWYNSDWVICGLYNDGVE</sequence>
<dbReference type="AlphaFoldDB" id="A0A383UQZ0"/>
<keyword evidence="1" id="KW-0732">Signal</keyword>
<accession>A0A383UQZ0</accession>
<dbReference type="EMBL" id="UNSH01000041">
    <property type="protein sequence ID" value="SZF02216.1"/>
    <property type="molecule type" value="Genomic_DNA"/>
</dbReference>
<protein>
    <submittedName>
        <fullName evidence="2">Uncharacterized protein</fullName>
    </submittedName>
</protein>
<gene>
    <name evidence="2" type="ORF">BLGHR1_12993</name>
</gene>
<evidence type="ECO:0000313" key="3">
    <source>
        <dbReference type="Proteomes" id="UP000275772"/>
    </source>
</evidence>
<organism evidence="2 3">
    <name type="scientific">Blumeria hordei</name>
    <name type="common">Barley powdery mildew</name>
    <name type="synonym">Blumeria graminis f. sp. hordei</name>
    <dbReference type="NCBI Taxonomy" id="2867405"/>
    <lineage>
        <taxon>Eukaryota</taxon>
        <taxon>Fungi</taxon>
        <taxon>Dikarya</taxon>
        <taxon>Ascomycota</taxon>
        <taxon>Pezizomycotina</taxon>
        <taxon>Leotiomycetes</taxon>
        <taxon>Erysiphales</taxon>
        <taxon>Erysiphaceae</taxon>
        <taxon>Blumeria</taxon>
    </lineage>
</organism>
<dbReference type="Proteomes" id="UP000275772">
    <property type="component" value="Unassembled WGS sequence"/>
</dbReference>
<proteinExistence type="predicted"/>
<dbReference type="VEuPathDB" id="FungiDB:BLGHR1_12993"/>
<evidence type="ECO:0000256" key="1">
    <source>
        <dbReference type="SAM" id="SignalP"/>
    </source>
</evidence>
<feature type="signal peptide" evidence="1">
    <location>
        <begin position="1"/>
        <end position="23"/>
    </location>
</feature>
<feature type="chain" id="PRO_5016912984" evidence="1">
    <location>
        <begin position="24"/>
        <end position="115"/>
    </location>
</feature>